<protein>
    <recommendedName>
        <fullName evidence="2">PLD phosphodiesterase domain-containing protein</fullName>
    </recommendedName>
</protein>
<evidence type="ECO:0000313" key="3">
    <source>
        <dbReference type="EMBL" id="ATI80633.1"/>
    </source>
</evidence>
<dbReference type="KEGG" id="sya:A6768_11940"/>
<dbReference type="Proteomes" id="UP000219422">
    <property type="component" value="Chromosome"/>
</dbReference>
<dbReference type="SUPFAM" id="SSF56024">
    <property type="entry name" value="Phospholipase D/nuclease"/>
    <property type="match status" value="1"/>
</dbReference>
<dbReference type="GO" id="GO:0003824">
    <property type="term" value="F:catalytic activity"/>
    <property type="evidence" value="ECO:0007669"/>
    <property type="project" value="InterPro"/>
</dbReference>
<feature type="compositionally biased region" description="Acidic residues" evidence="1">
    <location>
        <begin position="539"/>
        <end position="548"/>
    </location>
</feature>
<dbReference type="CDD" id="cd09117">
    <property type="entry name" value="PLDc_Bfil_DEXD_like"/>
    <property type="match status" value="1"/>
</dbReference>
<organism evidence="3 4">
    <name type="scientific">Sphingobium yanoikuyae</name>
    <name type="common">Sphingomonas yanoikuyae</name>
    <dbReference type="NCBI Taxonomy" id="13690"/>
    <lineage>
        <taxon>Bacteria</taxon>
        <taxon>Pseudomonadati</taxon>
        <taxon>Pseudomonadota</taxon>
        <taxon>Alphaproteobacteria</taxon>
        <taxon>Sphingomonadales</taxon>
        <taxon>Sphingomonadaceae</taxon>
        <taxon>Sphingobium</taxon>
    </lineage>
</organism>
<sequence length="788" mass="84565">MHCGVRLIDRDFSPLDLIRSGKWHSALLGTYVLSLSFFEAILLPTLRQAGVRSITLLSDIEGVAGALGEAGARDVGRGYGLHPLRVRGGVFHPKFMLLDGPEGPSAVVGSGNLTFGGWGHNLELCEILRPDRSGQAILDIADFLDELAYSDRVTGVDMDALAIWAARLRSTAPSGEARIIHNVRSPIADQLIEMASDLGTATRLTIASPYYGNAGAVDALAKALGDPRVEIHVHDGEQLAANGHHFPFAQSPDRSPISLDAFAGEGAGPLHAKLIEIECELGALLATGSVNASTPALAQTGNVELAVTRILDVIQPRTRADIPTPIPMRKVETQTGASFGILRATLLGTSLKGSVLSPATPGAWHAEFDHDGVMHDLGVLEISAEGHFESKVMVADASYGRRRSTLVLRRGETQLRGFVSFPDALELNTRWGAAAGPFIRVAGGSDDDEDLAGLLEYFASNPRDTASPWRRPSKVAAPRDMSGRLIALSELDIREAQDEMGEDHLGAPSRSALNRIIAAFRLRATSPAGHGRGATDEHVEIEDEGEEEQDKRSNARVLRAFDELLDVLETRVPLDPAVELQRAGEIAGFVLLRNPEPVRIGDFARWWTGLAIAHLKGDHINDELRIMAAGMLALEGIITSGAERSRGRIAHVLGDVETALKIARAIDPNSRLRRLVEVVAGANGLSAFADAVGKASSVVEEVIIAADHITRGLTPPPLPLLDDSEEMQTVRRHVRNGDIGKIIAAQRHFTACPRCHYGLPQAERLRLASIGLARAANCCNRVMMVGID</sequence>
<dbReference type="GO" id="GO:0006793">
    <property type="term" value="P:phosphorus metabolic process"/>
    <property type="evidence" value="ECO:0007669"/>
    <property type="project" value="UniProtKB-ARBA"/>
</dbReference>
<name>A0A291MZU2_SPHYA</name>
<dbReference type="PROSITE" id="PS50035">
    <property type="entry name" value="PLD"/>
    <property type="match status" value="1"/>
</dbReference>
<proteinExistence type="predicted"/>
<gene>
    <name evidence="3" type="ORF">A6768_11940</name>
</gene>
<feature type="domain" description="PLD phosphodiesterase" evidence="2">
    <location>
        <begin position="87"/>
        <end position="117"/>
    </location>
</feature>
<reference evidence="3 4" key="1">
    <citation type="submission" date="2017-10" db="EMBL/GenBank/DDBJ databases">
        <title>Sphingobium yanoikuyae S72.</title>
        <authorList>
            <person name="Sanchez E."/>
            <person name="Bustos P."/>
            <person name="Mendoza P."/>
            <person name="Guo X."/>
            <person name="Mendoza A."/>
        </authorList>
    </citation>
    <scope>NUCLEOTIDE SEQUENCE [LARGE SCALE GENOMIC DNA]</scope>
    <source>
        <strain evidence="3 4">S72</strain>
    </source>
</reference>
<dbReference type="EMBL" id="CP023741">
    <property type="protein sequence ID" value="ATI80633.1"/>
    <property type="molecule type" value="Genomic_DNA"/>
</dbReference>
<evidence type="ECO:0000259" key="2">
    <source>
        <dbReference type="PROSITE" id="PS50035"/>
    </source>
</evidence>
<dbReference type="Gene3D" id="3.30.870.10">
    <property type="entry name" value="Endonuclease Chain A"/>
    <property type="match status" value="1"/>
</dbReference>
<evidence type="ECO:0000313" key="4">
    <source>
        <dbReference type="Proteomes" id="UP000219422"/>
    </source>
</evidence>
<dbReference type="AlphaFoldDB" id="A0A291MZU2"/>
<evidence type="ECO:0000256" key="1">
    <source>
        <dbReference type="SAM" id="MobiDB-lite"/>
    </source>
</evidence>
<feature type="region of interest" description="Disordered" evidence="1">
    <location>
        <begin position="527"/>
        <end position="553"/>
    </location>
</feature>
<dbReference type="InterPro" id="IPR001736">
    <property type="entry name" value="PLipase_D/transphosphatidylase"/>
</dbReference>
<accession>A0A291MZU2</accession>